<evidence type="ECO:0000256" key="2">
    <source>
        <dbReference type="ARBA" id="ARBA00006706"/>
    </source>
</evidence>
<dbReference type="SFLD" id="SFLDG01017">
    <property type="entry name" value="Polyprenyl_Transferase_Like"/>
    <property type="match status" value="1"/>
</dbReference>
<keyword evidence="3 6" id="KW-0808">Transferase</keyword>
<comment type="similarity">
    <text evidence="2 6">Belongs to the FPP/GGPP synthase family.</text>
</comment>
<dbReference type="InterPro" id="IPR008949">
    <property type="entry name" value="Isoprenoid_synthase_dom_sf"/>
</dbReference>
<evidence type="ECO:0000256" key="1">
    <source>
        <dbReference type="ARBA" id="ARBA00001946"/>
    </source>
</evidence>
<protein>
    <submittedName>
        <fullName evidence="7">Polyprenyl synthetase family protein</fullName>
    </submittedName>
</protein>
<dbReference type="RefSeq" id="WP_260190452.1">
    <property type="nucleotide sequence ID" value="NZ_JAFFZE010000008.1"/>
</dbReference>
<keyword evidence="5" id="KW-0460">Magnesium</keyword>
<sequence>MTGEEAVPRLPASLGLDQADPKLVEDVSAGLGQVEDLLRSVVHSDVDFVNEAATHLVRAGGKRFRPLFTLLSANVAGSVNPDVVTAAAAVELVHLATLYHDDVMDEATMRRGSASVNARWDNTIAILTGDFLFAHASGLVADLGSDAARIIAETMGQLVTGQMRETVGPVDGDDRVTHYLAVINQKTGSLIATAGRYGGMFSGAPVAHTDALHRFGDLIGTAFQISDDIIDIASPADESGKTPGTDLREGVLTLPMLYALSPEHAGEPDPRLRELLAGPVADEDVDEALTLLRKSPGLEHAIRTLNEYADRARAELVSLPEGTARDALDMLARYVVARTR</sequence>
<dbReference type="EMBL" id="JAFFZE010000008">
    <property type="protein sequence ID" value="MCT2583087.1"/>
    <property type="molecule type" value="Genomic_DNA"/>
</dbReference>
<accession>A0ABT2J5E5</accession>
<dbReference type="CDD" id="cd00685">
    <property type="entry name" value="Trans_IPPS_HT"/>
    <property type="match status" value="1"/>
</dbReference>
<evidence type="ECO:0000313" key="8">
    <source>
        <dbReference type="Proteomes" id="UP001156441"/>
    </source>
</evidence>
<proteinExistence type="inferred from homology"/>
<gene>
    <name evidence="7" type="ORF">JT362_08160</name>
</gene>
<dbReference type="InterPro" id="IPR000092">
    <property type="entry name" value="Polyprenyl_synt"/>
</dbReference>
<dbReference type="InterPro" id="IPR033749">
    <property type="entry name" value="Polyprenyl_synt_CS"/>
</dbReference>
<keyword evidence="4" id="KW-0479">Metal-binding</keyword>
<organism evidence="7 8">
    <name type="scientific">Actinophytocola gossypii</name>
    <dbReference type="NCBI Taxonomy" id="2812003"/>
    <lineage>
        <taxon>Bacteria</taxon>
        <taxon>Bacillati</taxon>
        <taxon>Actinomycetota</taxon>
        <taxon>Actinomycetes</taxon>
        <taxon>Pseudonocardiales</taxon>
        <taxon>Pseudonocardiaceae</taxon>
    </lineage>
</organism>
<dbReference type="SFLD" id="SFLDS00005">
    <property type="entry name" value="Isoprenoid_Synthase_Type_I"/>
    <property type="match status" value="1"/>
</dbReference>
<keyword evidence="8" id="KW-1185">Reference proteome</keyword>
<evidence type="ECO:0000256" key="6">
    <source>
        <dbReference type="RuleBase" id="RU004466"/>
    </source>
</evidence>
<evidence type="ECO:0000256" key="3">
    <source>
        <dbReference type="ARBA" id="ARBA00022679"/>
    </source>
</evidence>
<dbReference type="Gene3D" id="1.10.600.10">
    <property type="entry name" value="Farnesyl Diphosphate Synthase"/>
    <property type="match status" value="1"/>
</dbReference>
<evidence type="ECO:0000313" key="7">
    <source>
        <dbReference type="EMBL" id="MCT2583087.1"/>
    </source>
</evidence>
<dbReference type="Proteomes" id="UP001156441">
    <property type="component" value="Unassembled WGS sequence"/>
</dbReference>
<name>A0ABT2J5E5_9PSEU</name>
<evidence type="ECO:0000256" key="4">
    <source>
        <dbReference type="ARBA" id="ARBA00022723"/>
    </source>
</evidence>
<comment type="caution">
    <text evidence="7">The sequence shown here is derived from an EMBL/GenBank/DDBJ whole genome shotgun (WGS) entry which is preliminary data.</text>
</comment>
<dbReference type="PANTHER" id="PTHR12001">
    <property type="entry name" value="GERANYLGERANYL PYROPHOSPHATE SYNTHASE"/>
    <property type="match status" value="1"/>
</dbReference>
<evidence type="ECO:0000256" key="5">
    <source>
        <dbReference type="ARBA" id="ARBA00022842"/>
    </source>
</evidence>
<dbReference type="SUPFAM" id="SSF48576">
    <property type="entry name" value="Terpenoid synthases"/>
    <property type="match status" value="1"/>
</dbReference>
<reference evidence="7 8" key="1">
    <citation type="submission" date="2021-02" db="EMBL/GenBank/DDBJ databases">
        <title>Actinophytocola xerophila sp. nov., isolated from soil of cotton cropping field.</title>
        <authorList>
            <person name="Huang R."/>
            <person name="Chen X."/>
            <person name="Ge X."/>
            <person name="Liu W."/>
        </authorList>
    </citation>
    <scope>NUCLEOTIDE SEQUENCE [LARGE SCALE GENOMIC DNA]</scope>
    <source>
        <strain evidence="7 8">S1-96</strain>
    </source>
</reference>
<dbReference type="PANTHER" id="PTHR12001:SF69">
    <property type="entry name" value="ALL TRANS-POLYPRENYL-DIPHOSPHATE SYNTHASE PDSS1"/>
    <property type="match status" value="1"/>
</dbReference>
<dbReference type="PROSITE" id="PS00444">
    <property type="entry name" value="POLYPRENYL_SYNTHASE_2"/>
    <property type="match status" value="1"/>
</dbReference>
<comment type="cofactor">
    <cofactor evidence="1">
        <name>Mg(2+)</name>
        <dbReference type="ChEBI" id="CHEBI:18420"/>
    </cofactor>
</comment>
<dbReference type="Pfam" id="PF00348">
    <property type="entry name" value="polyprenyl_synt"/>
    <property type="match status" value="1"/>
</dbReference>